<dbReference type="GO" id="GO:0032259">
    <property type="term" value="P:methylation"/>
    <property type="evidence" value="ECO:0007669"/>
    <property type="project" value="UniProtKB-KW"/>
</dbReference>
<dbReference type="Proteomes" id="UP000677082">
    <property type="component" value="Unassembled WGS sequence"/>
</dbReference>
<dbReference type="InterPro" id="IPR036390">
    <property type="entry name" value="WH_DNA-bd_sf"/>
</dbReference>
<evidence type="ECO:0000256" key="3">
    <source>
        <dbReference type="ARBA" id="ARBA00022691"/>
    </source>
</evidence>
<dbReference type="PANTHER" id="PTHR43712">
    <property type="entry name" value="PUTATIVE (AFU_ORTHOLOGUE AFUA_4G14580)-RELATED"/>
    <property type="match status" value="1"/>
</dbReference>
<keyword evidence="1" id="KW-0489">Methyltransferase</keyword>
<dbReference type="InterPro" id="IPR029063">
    <property type="entry name" value="SAM-dependent_MTases_sf"/>
</dbReference>
<dbReference type="PROSITE" id="PS51683">
    <property type="entry name" value="SAM_OMT_II"/>
    <property type="match status" value="1"/>
</dbReference>
<dbReference type="GO" id="GO:0008171">
    <property type="term" value="F:O-methyltransferase activity"/>
    <property type="evidence" value="ECO:0007669"/>
    <property type="project" value="InterPro"/>
</dbReference>
<evidence type="ECO:0000313" key="8">
    <source>
        <dbReference type="Proteomes" id="UP000677082"/>
    </source>
</evidence>
<feature type="active site" description="Proton acceptor" evidence="4">
    <location>
        <position position="241"/>
    </location>
</feature>
<keyword evidence="3" id="KW-0949">S-adenosyl-L-methionine</keyword>
<feature type="domain" description="O-methyltransferase dimerisation" evidence="6">
    <location>
        <begin position="12"/>
        <end position="87"/>
    </location>
</feature>
<evidence type="ECO:0000259" key="5">
    <source>
        <dbReference type="Pfam" id="PF00891"/>
    </source>
</evidence>
<dbReference type="PANTHER" id="PTHR43712:SF2">
    <property type="entry name" value="O-METHYLTRANSFERASE CICE"/>
    <property type="match status" value="1"/>
</dbReference>
<proteinExistence type="predicted"/>
<name>A0A919TBZ2_9ACTN</name>
<dbReference type="PIRSF" id="PIRSF005739">
    <property type="entry name" value="O-mtase"/>
    <property type="match status" value="1"/>
</dbReference>
<evidence type="ECO:0000256" key="4">
    <source>
        <dbReference type="PIRSR" id="PIRSR005739-1"/>
    </source>
</evidence>
<evidence type="ECO:0000256" key="2">
    <source>
        <dbReference type="ARBA" id="ARBA00022679"/>
    </source>
</evidence>
<dbReference type="AlphaFoldDB" id="A0A919TBZ2"/>
<dbReference type="InterPro" id="IPR012967">
    <property type="entry name" value="COMT_dimerisation"/>
</dbReference>
<reference evidence="7 8" key="1">
    <citation type="submission" date="2021-03" db="EMBL/GenBank/DDBJ databases">
        <title>Whole genome shotgun sequence of Actinoplanes toevensis NBRC 105298.</title>
        <authorList>
            <person name="Komaki H."/>
            <person name="Tamura T."/>
        </authorList>
    </citation>
    <scope>NUCLEOTIDE SEQUENCE [LARGE SCALE GENOMIC DNA]</scope>
    <source>
        <strain evidence="7 8">NBRC 105298</strain>
    </source>
</reference>
<dbReference type="FunFam" id="1.10.10.10:FF:000358">
    <property type="entry name" value="Acetylserotonin O-methyltransferase"/>
    <property type="match status" value="1"/>
</dbReference>
<dbReference type="CDD" id="cd02440">
    <property type="entry name" value="AdoMet_MTases"/>
    <property type="match status" value="1"/>
</dbReference>
<gene>
    <name evidence="7" type="ORF">Ato02nite_044160</name>
</gene>
<evidence type="ECO:0000313" key="7">
    <source>
        <dbReference type="EMBL" id="GIM92623.1"/>
    </source>
</evidence>
<protein>
    <submittedName>
        <fullName evidence="7">O-methyltransferase</fullName>
    </submittedName>
</protein>
<dbReference type="Pfam" id="PF00891">
    <property type="entry name" value="Methyltransf_2"/>
    <property type="match status" value="1"/>
</dbReference>
<accession>A0A919TBZ2</accession>
<keyword evidence="2" id="KW-0808">Transferase</keyword>
<dbReference type="InterPro" id="IPR016461">
    <property type="entry name" value="COMT-like"/>
</dbReference>
<dbReference type="Gene3D" id="3.40.50.150">
    <property type="entry name" value="Vaccinia Virus protein VP39"/>
    <property type="match status" value="1"/>
</dbReference>
<sequence length="333" mass="36425">MLSTTDLATVLDTASGFFRSQALFAGVELGLFTVLAERPATAEEISDRLGLHPAAARDFLDALVALSLLRLDGERYANTPASATYLDKERGAYVGGFLMFMKHALYPAWGRLPQLLRTGQVQEGDDSFAEFYRDPDRVRGFMAAMDGASAIVAEQLATTFDWSGYSTFADLGGARGNLAATIVKANPQLSGVCFDVPPLQPFFEEHMHQLGTADAVAFRAGDFLTDPLPEADVLIFGHVLHDWDETHRALLIRRAYEAIKPGGALLIYDEMIDDDRRGPAHNLLMSLNMKLVRSGASEYSAEDARSWLSDAGFTDSSVRSLTSTERLLVAHKK</sequence>
<dbReference type="InterPro" id="IPR001077">
    <property type="entry name" value="COMT_C"/>
</dbReference>
<dbReference type="RefSeq" id="WP_213008479.1">
    <property type="nucleotide sequence ID" value="NZ_BOQN01000058.1"/>
</dbReference>
<evidence type="ECO:0000259" key="6">
    <source>
        <dbReference type="Pfam" id="PF08100"/>
    </source>
</evidence>
<keyword evidence="8" id="KW-1185">Reference proteome</keyword>
<dbReference type="Pfam" id="PF08100">
    <property type="entry name" value="Dimerisation"/>
    <property type="match status" value="1"/>
</dbReference>
<dbReference type="Gene3D" id="1.10.10.10">
    <property type="entry name" value="Winged helix-like DNA-binding domain superfamily/Winged helix DNA-binding domain"/>
    <property type="match status" value="1"/>
</dbReference>
<evidence type="ECO:0000256" key="1">
    <source>
        <dbReference type="ARBA" id="ARBA00022603"/>
    </source>
</evidence>
<organism evidence="7 8">
    <name type="scientific">Paractinoplanes toevensis</name>
    <dbReference type="NCBI Taxonomy" id="571911"/>
    <lineage>
        <taxon>Bacteria</taxon>
        <taxon>Bacillati</taxon>
        <taxon>Actinomycetota</taxon>
        <taxon>Actinomycetes</taxon>
        <taxon>Micromonosporales</taxon>
        <taxon>Micromonosporaceae</taxon>
        <taxon>Paractinoplanes</taxon>
    </lineage>
</organism>
<dbReference type="InterPro" id="IPR036388">
    <property type="entry name" value="WH-like_DNA-bd_sf"/>
</dbReference>
<dbReference type="EMBL" id="BOQN01000058">
    <property type="protein sequence ID" value="GIM92623.1"/>
    <property type="molecule type" value="Genomic_DNA"/>
</dbReference>
<comment type="caution">
    <text evidence="7">The sequence shown here is derived from an EMBL/GenBank/DDBJ whole genome shotgun (WGS) entry which is preliminary data.</text>
</comment>
<dbReference type="GO" id="GO:0046983">
    <property type="term" value="F:protein dimerization activity"/>
    <property type="evidence" value="ECO:0007669"/>
    <property type="project" value="InterPro"/>
</dbReference>
<dbReference type="SUPFAM" id="SSF53335">
    <property type="entry name" value="S-adenosyl-L-methionine-dependent methyltransferases"/>
    <property type="match status" value="1"/>
</dbReference>
<feature type="domain" description="O-methyltransferase C-terminal" evidence="5">
    <location>
        <begin position="125"/>
        <end position="313"/>
    </location>
</feature>
<dbReference type="SUPFAM" id="SSF46785">
    <property type="entry name" value="Winged helix' DNA-binding domain"/>
    <property type="match status" value="1"/>
</dbReference>